<reference evidence="1 2" key="1">
    <citation type="journal article" date="2016" name="Nat. Commun.">
        <title>Thousands of microbial genomes shed light on interconnected biogeochemical processes in an aquifer system.</title>
        <authorList>
            <person name="Anantharaman K."/>
            <person name="Brown C.T."/>
            <person name="Hug L.A."/>
            <person name="Sharon I."/>
            <person name="Castelle C.J."/>
            <person name="Probst A.J."/>
            <person name="Thomas B.C."/>
            <person name="Singh A."/>
            <person name="Wilkins M.J."/>
            <person name="Karaoz U."/>
            <person name="Brodie E.L."/>
            <person name="Williams K.H."/>
            <person name="Hubbard S.S."/>
            <person name="Banfield J.F."/>
        </authorList>
    </citation>
    <scope>NUCLEOTIDE SEQUENCE [LARGE SCALE GENOMIC DNA]</scope>
</reference>
<organism evidence="1 2">
    <name type="scientific">Candidatus Chisholmbacteria bacterium RIFCSPHIGHO2_01_FULL_52_32</name>
    <dbReference type="NCBI Taxonomy" id="1797591"/>
    <lineage>
        <taxon>Bacteria</taxon>
        <taxon>Candidatus Chisholmiibacteriota</taxon>
    </lineage>
</organism>
<accession>A0A1G1VRU6</accession>
<dbReference type="AlphaFoldDB" id="A0A1G1VRU6"/>
<dbReference type="InterPro" id="IPR016032">
    <property type="entry name" value="Sig_transdc_resp-reg_C-effctor"/>
</dbReference>
<sequence length="226" mass="26017">MTGERLIPGLNGQAQLLPQESDTFLVPEFNTIAERLLPSESSVFTYLAQRFEETVASAELYQSGMGYFLIGDWQNHLQQSIFRIRRVLPEKFSVYGLHGFARYSLDWRRADGSRFVPKDWSLRAEEFPEPVQPLMRFCYEARVDDDRRLAPRLTGIQLGIMETLGRAYPNAVGNSELFHMAWNHDPVIVESENALRTQIHYVRGKIGDFDQGRFEIVSRPGQYALV</sequence>
<dbReference type="GO" id="GO:0006355">
    <property type="term" value="P:regulation of DNA-templated transcription"/>
    <property type="evidence" value="ECO:0007669"/>
    <property type="project" value="InterPro"/>
</dbReference>
<dbReference type="SUPFAM" id="SSF46894">
    <property type="entry name" value="C-terminal effector domain of the bipartite response regulators"/>
    <property type="match status" value="1"/>
</dbReference>
<dbReference type="EMBL" id="MHCJ01000003">
    <property type="protein sequence ID" value="OGY18109.1"/>
    <property type="molecule type" value="Genomic_DNA"/>
</dbReference>
<proteinExistence type="predicted"/>
<evidence type="ECO:0000313" key="1">
    <source>
        <dbReference type="EMBL" id="OGY18109.1"/>
    </source>
</evidence>
<dbReference type="Proteomes" id="UP000179233">
    <property type="component" value="Unassembled WGS sequence"/>
</dbReference>
<evidence type="ECO:0000313" key="2">
    <source>
        <dbReference type="Proteomes" id="UP000179233"/>
    </source>
</evidence>
<gene>
    <name evidence="1" type="ORF">A2786_01140</name>
</gene>
<comment type="caution">
    <text evidence="1">The sequence shown here is derived from an EMBL/GenBank/DDBJ whole genome shotgun (WGS) entry which is preliminary data.</text>
</comment>
<dbReference type="GO" id="GO:0003677">
    <property type="term" value="F:DNA binding"/>
    <property type="evidence" value="ECO:0007669"/>
    <property type="project" value="InterPro"/>
</dbReference>
<name>A0A1G1VRU6_9BACT</name>
<protein>
    <submittedName>
        <fullName evidence="1">Uncharacterized protein</fullName>
    </submittedName>
</protein>